<name>A0A345BY81_9BACI</name>
<dbReference type="InterPro" id="IPR009609">
    <property type="entry name" value="Phosphonate_metab_PhnG"/>
</dbReference>
<proteinExistence type="predicted"/>
<feature type="transmembrane region" description="Helical" evidence="1">
    <location>
        <begin position="95"/>
        <end position="115"/>
    </location>
</feature>
<dbReference type="EMBL" id="CP031092">
    <property type="protein sequence ID" value="AXF55912.1"/>
    <property type="molecule type" value="Genomic_DNA"/>
</dbReference>
<keyword evidence="2" id="KW-0456">Lyase</keyword>
<evidence type="ECO:0000313" key="2">
    <source>
        <dbReference type="EMBL" id="AXF55912.1"/>
    </source>
</evidence>
<keyword evidence="1" id="KW-1133">Transmembrane helix</keyword>
<dbReference type="KEGG" id="rue:DT065_07655"/>
<keyword evidence="1" id="KW-0812">Transmembrane</keyword>
<keyword evidence="1" id="KW-0472">Membrane</keyword>
<keyword evidence="3" id="KW-1185">Reference proteome</keyword>
<dbReference type="GO" id="GO:0015716">
    <property type="term" value="P:organic phosphonate transport"/>
    <property type="evidence" value="ECO:0007669"/>
    <property type="project" value="InterPro"/>
</dbReference>
<gene>
    <name evidence="2" type="primary">phnG</name>
    <name evidence="2" type="ORF">DT065_07655</name>
</gene>
<dbReference type="Proteomes" id="UP000252100">
    <property type="component" value="Chromosome"/>
</dbReference>
<protein>
    <submittedName>
        <fullName evidence="2">Phosphonate C-P lyase system protein PhnG</fullName>
    </submittedName>
</protein>
<evidence type="ECO:0000313" key="3">
    <source>
        <dbReference type="Proteomes" id="UP000252100"/>
    </source>
</evidence>
<dbReference type="GO" id="GO:0016829">
    <property type="term" value="F:lyase activity"/>
    <property type="evidence" value="ECO:0007669"/>
    <property type="project" value="UniProtKB-KW"/>
</dbReference>
<sequence length="147" mass="16841">MKRKRRRDLVSVKKWSEALNDADLEVIHEMVSPIMEQYEIHIMKPPQRSLLMLQAKETVSGGAFYLGETEITECTVSIEDQWGFGAVMNGDGKRAYYLAIVDAAIGGAFPITFYWQPIIEKELKKVAAKHYKDYESTMKTKVSFETK</sequence>
<dbReference type="AlphaFoldDB" id="A0A345BY81"/>
<dbReference type="Pfam" id="PF06754">
    <property type="entry name" value="PhnG"/>
    <property type="match status" value="1"/>
</dbReference>
<evidence type="ECO:0000256" key="1">
    <source>
        <dbReference type="SAM" id="Phobius"/>
    </source>
</evidence>
<organism evidence="2 3">
    <name type="scientific">Salicibibacter kimchii</name>
    <dbReference type="NCBI Taxonomy" id="2099786"/>
    <lineage>
        <taxon>Bacteria</taxon>
        <taxon>Bacillati</taxon>
        <taxon>Bacillota</taxon>
        <taxon>Bacilli</taxon>
        <taxon>Bacillales</taxon>
        <taxon>Bacillaceae</taxon>
        <taxon>Salicibibacter</taxon>
    </lineage>
</organism>
<accession>A0A345BY81</accession>
<dbReference type="GO" id="GO:0019634">
    <property type="term" value="P:organic phosphonate metabolic process"/>
    <property type="evidence" value="ECO:0007669"/>
    <property type="project" value="InterPro"/>
</dbReference>
<reference evidence="2 3" key="1">
    <citation type="journal article" date="2018" name="J. Microbiol.">
        <title>Salicibibacter kimchii gen. nov., sp. nov., a moderately halophilic and alkalitolerant bacterium in the family Bacillaceae, isolated from kimchi.</title>
        <authorList>
            <person name="Jang J.Y."/>
            <person name="Oh Y.J."/>
            <person name="Lim S.K."/>
            <person name="Park H.K."/>
            <person name="Lee C."/>
            <person name="Kim J.Y."/>
            <person name="Lee M.A."/>
            <person name="Choi H.J."/>
        </authorList>
    </citation>
    <scope>NUCLEOTIDE SEQUENCE [LARGE SCALE GENOMIC DNA]</scope>
    <source>
        <strain evidence="2 3">NKC1-1</strain>
    </source>
</reference>
<dbReference type="NCBIfam" id="TIGR03293">
    <property type="entry name" value="PhnG_redo"/>
    <property type="match status" value="1"/>
</dbReference>